<evidence type="ECO:0000313" key="2">
    <source>
        <dbReference type="Proteomes" id="UP000035642"/>
    </source>
</evidence>
<dbReference type="InterPro" id="IPR036034">
    <property type="entry name" value="PDZ_sf"/>
</dbReference>
<dbReference type="Gene3D" id="2.30.42.10">
    <property type="match status" value="1"/>
</dbReference>
<protein>
    <submittedName>
        <fullName evidence="3">WW domain-containing protein</fullName>
    </submittedName>
</protein>
<dbReference type="GO" id="GO:0005737">
    <property type="term" value="C:cytoplasm"/>
    <property type="evidence" value="ECO:0007669"/>
    <property type="project" value="TreeGrafter"/>
</dbReference>
<organism evidence="2 3">
    <name type="scientific">Angiostrongylus cantonensis</name>
    <name type="common">Rat lungworm</name>
    <dbReference type="NCBI Taxonomy" id="6313"/>
    <lineage>
        <taxon>Eukaryota</taxon>
        <taxon>Metazoa</taxon>
        <taxon>Ecdysozoa</taxon>
        <taxon>Nematoda</taxon>
        <taxon>Chromadorea</taxon>
        <taxon>Rhabditida</taxon>
        <taxon>Rhabditina</taxon>
        <taxon>Rhabditomorpha</taxon>
        <taxon>Strongyloidea</taxon>
        <taxon>Metastrongylidae</taxon>
        <taxon>Angiostrongylus</taxon>
    </lineage>
</organism>
<dbReference type="Gene3D" id="2.20.70.10">
    <property type="match status" value="1"/>
</dbReference>
<dbReference type="WBParaSite" id="ACAC_0001235601-mRNA-1">
    <property type="protein sequence ID" value="ACAC_0001235601-mRNA-1"/>
    <property type="gene ID" value="ACAC_0001235601"/>
</dbReference>
<evidence type="ECO:0000313" key="3">
    <source>
        <dbReference type="WBParaSite" id="ACAC_0001235601-mRNA-1"/>
    </source>
</evidence>
<dbReference type="STRING" id="6313.A0A158PCD8"/>
<reference evidence="2" key="1">
    <citation type="submission" date="2012-09" db="EMBL/GenBank/DDBJ databases">
        <authorList>
            <person name="Martin A.A."/>
        </authorList>
    </citation>
    <scope>NUCLEOTIDE SEQUENCE</scope>
</reference>
<name>A0A158PCD8_ANGCA</name>
<sequence length="163" mass="18401">MPVEGHLYGTPRPEECYEEATMVNYGHKGPLPPNWEIGYAENGDKYFIESVIYHITSNGHHPSPQHQQRSRPPTIPSTAHLNGDNPYFTRDPQQLRGEMVTTTIVKGPKGLGFTLIGNDASSKGNEFIQACSLHLSSWFTTLKLEFRFLSAIDYCKCFFPKPQ</sequence>
<feature type="region of interest" description="Disordered" evidence="1">
    <location>
        <begin position="58"/>
        <end position="84"/>
    </location>
</feature>
<keyword evidence="2" id="KW-1185">Reference proteome</keyword>
<proteinExistence type="predicted"/>
<dbReference type="AlphaFoldDB" id="A0A158PCD8"/>
<dbReference type="GO" id="GO:0007165">
    <property type="term" value="P:signal transduction"/>
    <property type="evidence" value="ECO:0007669"/>
    <property type="project" value="TreeGrafter"/>
</dbReference>
<feature type="compositionally biased region" description="Low complexity" evidence="1">
    <location>
        <begin position="60"/>
        <end position="72"/>
    </location>
</feature>
<reference evidence="3" key="2">
    <citation type="submission" date="2016-04" db="UniProtKB">
        <authorList>
            <consortium name="WormBaseParasite"/>
        </authorList>
    </citation>
    <scope>IDENTIFICATION</scope>
</reference>
<dbReference type="Proteomes" id="UP000035642">
    <property type="component" value="Unassembled WGS sequence"/>
</dbReference>
<accession>A0A158PCD8</accession>
<evidence type="ECO:0000256" key="1">
    <source>
        <dbReference type="SAM" id="MobiDB-lite"/>
    </source>
</evidence>
<dbReference type="PANTHER" id="PTHR10316">
    <property type="entry name" value="MEMBRANE ASSOCIATED GUANYLATE KINASE-RELATED"/>
    <property type="match status" value="1"/>
</dbReference>
<dbReference type="PANTHER" id="PTHR10316:SF40">
    <property type="entry name" value="LD27118P"/>
    <property type="match status" value="1"/>
</dbReference>